<protein>
    <submittedName>
        <fullName evidence="1">Uncharacterized protein</fullName>
    </submittedName>
</protein>
<dbReference type="Proteomes" id="UP000639338">
    <property type="component" value="Unassembled WGS sequence"/>
</dbReference>
<evidence type="ECO:0000313" key="2">
    <source>
        <dbReference type="Proteomes" id="UP000639338"/>
    </source>
</evidence>
<comment type="caution">
    <text evidence="1">The sequence shown here is derived from an EMBL/GenBank/DDBJ whole genome shotgun (WGS) entry which is preliminary data.</text>
</comment>
<gene>
    <name evidence="1" type="ORF">HCN44_007428</name>
</gene>
<dbReference type="EMBL" id="JACMRX010000005">
    <property type="protein sequence ID" value="KAF7989118.1"/>
    <property type="molecule type" value="Genomic_DNA"/>
</dbReference>
<name>A0A835CPF6_APHGI</name>
<accession>A0A835CPF6</accession>
<organism evidence="1 2">
    <name type="scientific">Aphidius gifuensis</name>
    <name type="common">Parasitoid wasp</name>
    <dbReference type="NCBI Taxonomy" id="684658"/>
    <lineage>
        <taxon>Eukaryota</taxon>
        <taxon>Metazoa</taxon>
        <taxon>Ecdysozoa</taxon>
        <taxon>Arthropoda</taxon>
        <taxon>Hexapoda</taxon>
        <taxon>Insecta</taxon>
        <taxon>Pterygota</taxon>
        <taxon>Neoptera</taxon>
        <taxon>Endopterygota</taxon>
        <taxon>Hymenoptera</taxon>
        <taxon>Apocrita</taxon>
        <taxon>Ichneumonoidea</taxon>
        <taxon>Braconidae</taxon>
        <taxon>Aphidiinae</taxon>
        <taxon>Aphidius</taxon>
    </lineage>
</organism>
<sequence>MSAIANIGLRLVGTAKVYYKIIFQQNVLRSMCINAQEKSTENLKIENADEKKTFKYSIYGTKIITSNLFLNDFGITIKTPEDNKSFINNPHTGIIRISKELDENRPEKLAVQKPPPMMKIGKFNATIKRGKLTLATHEGDKTFIFSNESYLGVKKSTKNLENEVAAKKKEDKTIPSKIGEFNILHDSKLTLKTSEGEKKLTTDYRFCTEVEEELTKNLQNGIAAKYVAPKKNAISPIIGNFNLSFNDRLELQKQKSDELYVFKHGLNIEFDKKSDENLQNEITPEKEFLNDKTISSEINRFDVLFNSGEVIFETKDGDKM</sequence>
<dbReference type="AlphaFoldDB" id="A0A835CPF6"/>
<reference evidence="1 2" key="1">
    <citation type="submission" date="2020-08" db="EMBL/GenBank/DDBJ databases">
        <title>Aphidius gifuensis genome sequencing and assembly.</title>
        <authorList>
            <person name="Du Z."/>
        </authorList>
    </citation>
    <scope>NUCLEOTIDE SEQUENCE [LARGE SCALE GENOMIC DNA]</scope>
    <source>
        <strain evidence="1">YNYX2018</strain>
        <tissue evidence="1">Adults</tissue>
    </source>
</reference>
<keyword evidence="2" id="KW-1185">Reference proteome</keyword>
<proteinExistence type="predicted"/>
<evidence type="ECO:0000313" key="1">
    <source>
        <dbReference type="EMBL" id="KAF7989118.1"/>
    </source>
</evidence>